<sequence>MLLRLSKFRLNPAFYIELIEELSKQMLENEWNFEIEFTWYGEANILNENGPEVKLFKEVFGPFLKITELDETNSKWRIEKKFSPTKSLFLDLLIRK</sequence>
<organism evidence="1 2">
    <name type="scientific">Panagrolaimus sp. ES5</name>
    <dbReference type="NCBI Taxonomy" id="591445"/>
    <lineage>
        <taxon>Eukaryota</taxon>
        <taxon>Metazoa</taxon>
        <taxon>Ecdysozoa</taxon>
        <taxon>Nematoda</taxon>
        <taxon>Chromadorea</taxon>
        <taxon>Rhabditida</taxon>
        <taxon>Tylenchina</taxon>
        <taxon>Panagrolaimomorpha</taxon>
        <taxon>Panagrolaimoidea</taxon>
        <taxon>Panagrolaimidae</taxon>
        <taxon>Panagrolaimus</taxon>
    </lineage>
</organism>
<dbReference type="Proteomes" id="UP000887579">
    <property type="component" value="Unplaced"/>
</dbReference>
<protein>
    <submittedName>
        <fullName evidence="2">Uncharacterized protein</fullName>
    </submittedName>
</protein>
<accession>A0AC34FDI2</accession>
<evidence type="ECO:0000313" key="1">
    <source>
        <dbReference type="Proteomes" id="UP000887579"/>
    </source>
</evidence>
<reference evidence="2" key="1">
    <citation type="submission" date="2022-11" db="UniProtKB">
        <authorList>
            <consortium name="WormBaseParasite"/>
        </authorList>
    </citation>
    <scope>IDENTIFICATION</scope>
</reference>
<name>A0AC34FDI2_9BILA</name>
<dbReference type="WBParaSite" id="ES5_v2.g14599.t1">
    <property type="protein sequence ID" value="ES5_v2.g14599.t1"/>
    <property type="gene ID" value="ES5_v2.g14599"/>
</dbReference>
<evidence type="ECO:0000313" key="2">
    <source>
        <dbReference type="WBParaSite" id="ES5_v2.g14599.t1"/>
    </source>
</evidence>
<proteinExistence type="predicted"/>